<feature type="region of interest" description="Disordered" evidence="1">
    <location>
        <begin position="43"/>
        <end position="70"/>
    </location>
</feature>
<dbReference type="Proteomes" id="UP000747399">
    <property type="component" value="Unassembled WGS sequence"/>
</dbReference>
<feature type="compositionally biased region" description="Low complexity" evidence="1">
    <location>
        <begin position="195"/>
        <end position="223"/>
    </location>
</feature>
<feature type="compositionally biased region" description="Polar residues" evidence="1">
    <location>
        <begin position="49"/>
        <end position="61"/>
    </location>
</feature>
<keyword evidence="3" id="KW-1185">Reference proteome</keyword>
<feature type="compositionally biased region" description="Low complexity" evidence="1">
    <location>
        <begin position="360"/>
        <end position="375"/>
    </location>
</feature>
<feature type="compositionally biased region" description="Low complexity" evidence="1">
    <location>
        <begin position="260"/>
        <end position="277"/>
    </location>
</feature>
<feature type="compositionally biased region" description="Polar residues" evidence="1">
    <location>
        <begin position="97"/>
        <end position="128"/>
    </location>
</feature>
<feature type="region of interest" description="Disordered" evidence="1">
    <location>
        <begin position="355"/>
        <end position="427"/>
    </location>
</feature>
<accession>A0A8J4FBY8</accession>
<organism evidence="2 3">
    <name type="scientific">Volvox africanus</name>
    <dbReference type="NCBI Taxonomy" id="51714"/>
    <lineage>
        <taxon>Eukaryota</taxon>
        <taxon>Viridiplantae</taxon>
        <taxon>Chlorophyta</taxon>
        <taxon>core chlorophytes</taxon>
        <taxon>Chlorophyceae</taxon>
        <taxon>CS clade</taxon>
        <taxon>Chlamydomonadales</taxon>
        <taxon>Volvocaceae</taxon>
        <taxon>Volvox</taxon>
    </lineage>
</organism>
<dbReference type="EMBL" id="BNCO01000130">
    <property type="protein sequence ID" value="GIL68816.1"/>
    <property type="molecule type" value="Genomic_DNA"/>
</dbReference>
<name>A0A8J4FBY8_9CHLO</name>
<dbReference type="AlphaFoldDB" id="A0A8J4FBY8"/>
<comment type="caution">
    <text evidence="2">The sequence shown here is derived from an EMBL/GenBank/DDBJ whole genome shotgun (WGS) entry which is preliminary data.</text>
</comment>
<feature type="region of interest" description="Disordered" evidence="1">
    <location>
        <begin position="260"/>
        <end position="307"/>
    </location>
</feature>
<proteinExistence type="predicted"/>
<evidence type="ECO:0000313" key="3">
    <source>
        <dbReference type="Proteomes" id="UP000747399"/>
    </source>
</evidence>
<feature type="region of interest" description="Disordered" evidence="1">
    <location>
        <begin position="97"/>
        <end position="142"/>
    </location>
</feature>
<sequence length="850" mass="88256">MSGSGRSAAEPFRTGKSNLYNSDAYPLEQNFERQVKPNLALQVMRGRNKSPNASGQWSSKSMPADGSSASLALGVDGAQLPQQPTTPTATEHYAQFTQHSRASGNRTRTTRHSTSGLPCFGQQQNVNGSIDPVPQLSLLKGRSSSSRGLDCQVLVEDHAGEQVRPSGTLRILQPSNLRVSPAATPAAVRDPPYPSSHLPDSSSLQSSLPLSSRRPSLLRTSSANSNSAATTLWSHSHTLPNITSPGGSGAAAAAAVFHSHPPASPAQQPQPYSLSSAGPVGFTSPMSPVPPASPRVPQSSLGIRRGHLPPPIVSSSAWMCPSPGGGASPAALSPGVMSRSSNSFRARLLNFREVAPPTSPSSSASSSAPLVKSAPWRGNATFPNDDDPGASQHELRNHTHHSRHFTPLPPQPVAHDPSPQSCEDGDFQQFRSAPLPLETPNGLAASLDDAIVDGGAPPPVTLPGRTFRRNVVLRSASLGTQSQNPTVDEWIEAHVGGVVGGTDVISRSPAVAPPANATSSSAAAATRSSLPQATIWEGASLAVGCGAGPRRTHSDWGAKLVSCDMISDSSVAAAVGAGVVADSGSYAPGGDSFTLRDLTYGIAPRRAATSVSGSGLYGSARHLGTEDVRRNPHQHHHNAAGHSVPGCVSRLRLFEGAEALYTQEEMDEAISDAEDDASEEADYDSDTTIDIKATVSAGQKGSVAVEFAHLNQILDPMLDVLDPGRLVARRCMQRLQNGTNGLTRPRAVESWADSEAALKVVPNGPGQSDGGNCSDGVAAAVGNDGGAAAITVTSAAPGLATLAGQVLKLPCVGLEKLSDPEKRQKVVQRLREAGSVFANNRPGTNARWQP</sequence>
<reference evidence="2" key="1">
    <citation type="journal article" date="2021" name="Proc. Natl. Acad. Sci. U.S.A.">
        <title>Three genomes in the algal genus Volvox reveal the fate of a haploid sex-determining region after a transition to homothallism.</title>
        <authorList>
            <person name="Yamamoto K."/>
            <person name="Hamaji T."/>
            <person name="Kawai-Toyooka H."/>
            <person name="Matsuzaki R."/>
            <person name="Takahashi F."/>
            <person name="Nishimura Y."/>
            <person name="Kawachi M."/>
            <person name="Noguchi H."/>
            <person name="Minakuchi Y."/>
            <person name="Umen J.G."/>
            <person name="Toyoda A."/>
            <person name="Nozaki H."/>
        </authorList>
    </citation>
    <scope>NUCLEOTIDE SEQUENCE</scope>
    <source>
        <strain evidence="2">NIES-3780</strain>
    </source>
</reference>
<evidence type="ECO:0000256" key="1">
    <source>
        <dbReference type="SAM" id="MobiDB-lite"/>
    </source>
</evidence>
<gene>
    <name evidence="2" type="ORF">Vafri_22012</name>
</gene>
<feature type="region of interest" description="Disordered" evidence="1">
    <location>
        <begin position="1"/>
        <end position="22"/>
    </location>
</feature>
<evidence type="ECO:0000313" key="2">
    <source>
        <dbReference type="EMBL" id="GIL68816.1"/>
    </source>
</evidence>
<protein>
    <submittedName>
        <fullName evidence="2">Uncharacterized protein</fullName>
    </submittedName>
</protein>
<feature type="region of interest" description="Disordered" evidence="1">
    <location>
        <begin position="181"/>
        <end position="223"/>
    </location>
</feature>